<proteinExistence type="predicted"/>
<protein>
    <submittedName>
        <fullName evidence="2">Uncharacterized protein</fullName>
    </submittedName>
</protein>
<feature type="region of interest" description="Disordered" evidence="1">
    <location>
        <begin position="1"/>
        <end position="20"/>
    </location>
</feature>
<evidence type="ECO:0000313" key="2">
    <source>
        <dbReference type="EMBL" id="CAF4467727.1"/>
    </source>
</evidence>
<sequence length="55" mass="6062">MLPIQPRSTSSSKLEPSETSAFFQEANLESSSLIQQTDHGNISTDEVLSTDQYSK</sequence>
<feature type="non-terminal residue" evidence="2">
    <location>
        <position position="55"/>
    </location>
</feature>
<feature type="region of interest" description="Disordered" evidence="1">
    <location>
        <begin position="31"/>
        <end position="55"/>
    </location>
</feature>
<dbReference type="AlphaFoldDB" id="A0A8S2WYU3"/>
<organism evidence="2 3">
    <name type="scientific">Rotaria magnacalcarata</name>
    <dbReference type="NCBI Taxonomy" id="392030"/>
    <lineage>
        <taxon>Eukaryota</taxon>
        <taxon>Metazoa</taxon>
        <taxon>Spiralia</taxon>
        <taxon>Gnathifera</taxon>
        <taxon>Rotifera</taxon>
        <taxon>Eurotatoria</taxon>
        <taxon>Bdelloidea</taxon>
        <taxon>Philodinida</taxon>
        <taxon>Philodinidae</taxon>
        <taxon>Rotaria</taxon>
    </lineage>
</organism>
<evidence type="ECO:0000256" key="1">
    <source>
        <dbReference type="SAM" id="MobiDB-lite"/>
    </source>
</evidence>
<accession>A0A8S2WYU3</accession>
<evidence type="ECO:0000313" key="3">
    <source>
        <dbReference type="Proteomes" id="UP000681967"/>
    </source>
</evidence>
<dbReference type="EMBL" id="CAJOBH010070083">
    <property type="protein sequence ID" value="CAF4467727.1"/>
    <property type="molecule type" value="Genomic_DNA"/>
</dbReference>
<reference evidence="2" key="1">
    <citation type="submission" date="2021-02" db="EMBL/GenBank/DDBJ databases">
        <authorList>
            <person name="Nowell W R."/>
        </authorList>
    </citation>
    <scope>NUCLEOTIDE SEQUENCE</scope>
</reference>
<dbReference type="Proteomes" id="UP000681967">
    <property type="component" value="Unassembled WGS sequence"/>
</dbReference>
<name>A0A8S2WYU3_9BILA</name>
<comment type="caution">
    <text evidence="2">The sequence shown here is derived from an EMBL/GenBank/DDBJ whole genome shotgun (WGS) entry which is preliminary data.</text>
</comment>
<gene>
    <name evidence="2" type="ORF">BYL167_LOCUS34510</name>
</gene>